<evidence type="ECO:0000256" key="2">
    <source>
        <dbReference type="ARBA" id="ARBA00008773"/>
    </source>
</evidence>
<protein>
    <submittedName>
        <fullName evidence="6">Uncharacterized protein</fullName>
    </submittedName>
</protein>
<evidence type="ECO:0000256" key="5">
    <source>
        <dbReference type="SAM" id="SignalP"/>
    </source>
</evidence>
<dbReference type="PANTHER" id="PTHR16631:SF14">
    <property type="entry name" value="FAMILY 17 GLUCOSIDASE SCW10-RELATED"/>
    <property type="match status" value="1"/>
</dbReference>
<dbReference type="GO" id="GO:0071555">
    <property type="term" value="P:cell wall organization"/>
    <property type="evidence" value="ECO:0007669"/>
    <property type="project" value="TreeGrafter"/>
</dbReference>
<evidence type="ECO:0000256" key="3">
    <source>
        <dbReference type="ARBA" id="ARBA00022801"/>
    </source>
</evidence>
<dbReference type="GO" id="GO:0009986">
    <property type="term" value="C:cell surface"/>
    <property type="evidence" value="ECO:0007669"/>
    <property type="project" value="TreeGrafter"/>
</dbReference>
<dbReference type="Proteomes" id="UP000750711">
    <property type="component" value="Unassembled WGS sequence"/>
</dbReference>
<dbReference type="AlphaFoldDB" id="A0A9P8L3W8"/>
<comment type="caution">
    <text evidence="6">The sequence shown here is derived from an EMBL/GenBank/DDBJ whole genome shotgun (WGS) entry which is preliminary data.</text>
</comment>
<comment type="similarity">
    <text evidence="2">Belongs to the glycosyl hydrolase 17 family.</text>
</comment>
<sequence length="292" mass="30755">MKITSLALAMIPMLLQQLAVAHPHGARNTLLEKKDTSSSGNGIVYSPYNADGTCKSQAQVNSDFGMMNGYSLVRIYGVDCNQVTNVLNAAKPKGMKIFAGIYDVNKWDSEIQTLITAVGNSWDSIDTVSIGNEVVNAGGAVQPVVDAVNLARTRLRRAGYNGPVVTVDTFIALINHPELCQASDYAAANCHAFFAGVDSSAAGSYVSQQAAAVSKACGGKKTVITESGWPHQGSPNGGAVPSKPNQQAALNSLKGSFSSNPSGLILFTAFDDLWKHDNGNTFGCEKFYGILG</sequence>
<comment type="subcellular location">
    <subcellularLocation>
        <location evidence="1">Cell envelope</location>
    </subcellularLocation>
</comment>
<proteinExistence type="inferred from homology"/>
<evidence type="ECO:0000313" key="6">
    <source>
        <dbReference type="EMBL" id="KAH0547500.1"/>
    </source>
</evidence>
<dbReference type="EMBL" id="JAGHQM010003242">
    <property type="protein sequence ID" value="KAH0547500.1"/>
    <property type="molecule type" value="Genomic_DNA"/>
</dbReference>
<dbReference type="GO" id="GO:0009277">
    <property type="term" value="C:fungal-type cell wall"/>
    <property type="evidence" value="ECO:0007669"/>
    <property type="project" value="TreeGrafter"/>
</dbReference>
<organism evidence="6 7">
    <name type="scientific">Trichoglossum hirsutum</name>
    <dbReference type="NCBI Taxonomy" id="265104"/>
    <lineage>
        <taxon>Eukaryota</taxon>
        <taxon>Fungi</taxon>
        <taxon>Dikarya</taxon>
        <taxon>Ascomycota</taxon>
        <taxon>Pezizomycotina</taxon>
        <taxon>Geoglossomycetes</taxon>
        <taxon>Geoglossales</taxon>
        <taxon>Geoglossaceae</taxon>
        <taxon>Trichoglossum</taxon>
    </lineage>
</organism>
<evidence type="ECO:0000256" key="4">
    <source>
        <dbReference type="SAM" id="MobiDB-lite"/>
    </source>
</evidence>
<keyword evidence="5" id="KW-0732">Signal</keyword>
<keyword evidence="3" id="KW-0378">Hydrolase</keyword>
<dbReference type="Gene3D" id="3.20.20.80">
    <property type="entry name" value="Glycosidases"/>
    <property type="match status" value="2"/>
</dbReference>
<evidence type="ECO:0000256" key="1">
    <source>
        <dbReference type="ARBA" id="ARBA00004196"/>
    </source>
</evidence>
<dbReference type="InterPro" id="IPR017853">
    <property type="entry name" value="GH"/>
</dbReference>
<accession>A0A9P8L3W8</accession>
<name>A0A9P8L3W8_9PEZI</name>
<reference evidence="6" key="1">
    <citation type="submission" date="2021-03" db="EMBL/GenBank/DDBJ databases">
        <title>Comparative genomics and phylogenomic investigation of the class Geoglossomycetes provide insights into ecological specialization and systematics.</title>
        <authorList>
            <person name="Melie T."/>
            <person name="Pirro S."/>
            <person name="Miller A.N."/>
            <person name="Quandt A."/>
        </authorList>
    </citation>
    <scope>NUCLEOTIDE SEQUENCE</scope>
    <source>
        <strain evidence="6">CAQ_001_2017</strain>
    </source>
</reference>
<keyword evidence="7" id="KW-1185">Reference proteome</keyword>
<dbReference type="PANTHER" id="PTHR16631">
    <property type="entry name" value="GLUCAN 1,3-BETA-GLUCOSIDASE"/>
    <property type="match status" value="1"/>
</dbReference>
<dbReference type="GO" id="GO:0005576">
    <property type="term" value="C:extracellular region"/>
    <property type="evidence" value="ECO:0007669"/>
    <property type="project" value="TreeGrafter"/>
</dbReference>
<dbReference type="GO" id="GO:0042973">
    <property type="term" value="F:glucan endo-1,3-beta-D-glucosidase activity"/>
    <property type="evidence" value="ECO:0007669"/>
    <property type="project" value="TreeGrafter"/>
</dbReference>
<dbReference type="SUPFAM" id="SSF51445">
    <property type="entry name" value="(Trans)glycosidases"/>
    <property type="match status" value="1"/>
</dbReference>
<feature type="signal peptide" evidence="5">
    <location>
        <begin position="1"/>
        <end position="21"/>
    </location>
</feature>
<gene>
    <name evidence="6" type="ORF">GP486_008429</name>
</gene>
<evidence type="ECO:0000313" key="7">
    <source>
        <dbReference type="Proteomes" id="UP000750711"/>
    </source>
</evidence>
<feature type="chain" id="PRO_5040506844" evidence="5">
    <location>
        <begin position="22"/>
        <end position="292"/>
    </location>
</feature>
<dbReference type="InterPro" id="IPR050732">
    <property type="entry name" value="Beta-glucan_modifiers"/>
</dbReference>
<feature type="region of interest" description="Disordered" evidence="4">
    <location>
        <begin position="226"/>
        <end position="246"/>
    </location>
</feature>